<evidence type="ECO:0000256" key="1">
    <source>
        <dbReference type="SAM" id="SignalP"/>
    </source>
</evidence>
<keyword evidence="3" id="KW-1185">Reference proteome</keyword>
<evidence type="ECO:0008006" key="4">
    <source>
        <dbReference type="Google" id="ProtNLM"/>
    </source>
</evidence>
<sequence length="163" mass="18350">MAKITGILALLFSIVCIFFSVNGSPVKTNGKVIPFKIGNGTLEITHLLINELVLPYDALLRCENIYLGRLVTIYSAVQEAVITEIISTTPLQGKIITAGKFNIRKFQWEWMTTGEELTYRNFANQLDAEGMCCFKSISATQNYQWFAYNCDSERGVYICEVVI</sequence>
<dbReference type="SUPFAM" id="SSF56436">
    <property type="entry name" value="C-type lectin-like"/>
    <property type="match status" value="1"/>
</dbReference>
<feature type="signal peptide" evidence="1">
    <location>
        <begin position="1"/>
        <end position="23"/>
    </location>
</feature>
<comment type="caution">
    <text evidence="2">The sequence shown here is derived from an EMBL/GenBank/DDBJ whole genome shotgun (WGS) entry which is preliminary data.</text>
</comment>
<dbReference type="Gene3D" id="3.10.100.10">
    <property type="entry name" value="Mannose-Binding Protein A, subunit A"/>
    <property type="match status" value="1"/>
</dbReference>
<organism evidence="2 3">
    <name type="scientific">Folsomia candida</name>
    <name type="common">Springtail</name>
    <dbReference type="NCBI Taxonomy" id="158441"/>
    <lineage>
        <taxon>Eukaryota</taxon>
        <taxon>Metazoa</taxon>
        <taxon>Ecdysozoa</taxon>
        <taxon>Arthropoda</taxon>
        <taxon>Hexapoda</taxon>
        <taxon>Collembola</taxon>
        <taxon>Entomobryomorpha</taxon>
        <taxon>Isotomoidea</taxon>
        <taxon>Isotomidae</taxon>
        <taxon>Proisotominae</taxon>
        <taxon>Folsomia</taxon>
    </lineage>
</organism>
<dbReference type="AlphaFoldDB" id="A0A226DFF2"/>
<dbReference type="CDD" id="cd00037">
    <property type="entry name" value="CLECT"/>
    <property type="match status" value="1"/>
</dbReference>
<keyword evidence="1" id="KW-0732">Signal</keyword>
<feature type="chain" id="PRO_5012398129" description="C-type lectin domain-containing protein" evidence="1">
    <location>
        <begin position="24"/>
        <end position="163"/>
    </location>
</feature>
<reference evidence="2 3" key="1">
    <citation type="submission" date="2015-12" db="EMBL/GenBank/DDBJ databases">
        <title>The genome of Folsomia candida.</title>
        <authorList>
            <person name="Faddeeva A."/>
            <person name="Derks M.F."/>
            <person name="Anvar Y."/>
            <person name="Smit S."/>
            <person name="Van Straalen N."/>
            <person name="Roelofs D."/>
        </authorList>
    </citation>
    <scope>NUCLEOTIDE SEQUENCE [LARGE SCALE GENOMIC DNA]</scope>
    <source>
        <strain evidence="2 3">VU population</strain>
        <tissue evidence="2">Whole body</tissue>
    </source>
</reference>
<dbReference type="EMBL" id="LNIX01000019">
    <property type="protein sequence ID" value="OXA44272.1"/>
    <property type="molecule type" value="Genomic_DNA"/>
</dbReference>
<dbReference type="InterPro" id="IPR016186">
    <property type="entry name" value="C-type_lectin-like/link_sf"/>
</dbReference>
<dbReference type="InterPro" id="IPR016187">
    <property type="entry name" value="CTDL_fold"/>
</dbReference>
<gene>
    <name evidence="2" type="ORF">Fcan01_20411</name>
</gene>
<evidence type="ECO:0000313" key="3">
    <source>
        <dbReference type="Proteomes" id="UP000198287"/>
    </source>
</evidence>
<proteinExistence type="predicted"/>
<dbReference type="Proteomes" id="UP000198287">
    <property type="component" value="Unassembled WGS sequence"/>
</dbReference>
<protein>
    <recommendedName>
        <fullName evidence="4">C-type lectin domain-containing protein</fullName>
    </recommendedName>
</protein>
<name>A0A226DFF2_FOLCA</name>
<accession>A0A226DFF2</accession>
<evidence type="ECO:0000313" key="2">
    <source>
        <dbReference type="EMBL" id="OXA44272.1"/>
    </source>
</evidence>